<feature type="transmembrane region" description="Helical" evidence="1">
    <location>
        <begin position="216"/>
        <end position="235"/>
    </location>
</feature>
<protein>
    <recommendedName>
        <fullName evidence="6">GGDEF-domain containing protein</fullName>
    </recommendedName>
</protein>
<dbReference type="SUPFAM" id="SSF55073">
    <property type="entry name" value="Nucleotide cyclase"/>
    <property type="match status" value="1"/>
</dbReference>
<dbReference type="NCBIfam" id="TIGR00254">
    <property type="entry name" value="GGDEF"/>
    <property type="match status" value="1"/>
</dbReference>
<evidence type="ECO:0000313" key="5">
    <source>
        <dbReference type="Proteomes" id="UP000192534"/>
    </source>
</evidence>
<feature type="transmembrane region" description="Helical" evidence="1">
    <location>
        <begin position="186"/>
        <end position="204"/>
    </location>
</feature>
<keyword evidence="1" id="KW-1133">Transmembrane helix</keyword>
<dbReference type="SMART" id="SM00267">
    <property type="entry name" value="GGDEF"/>
    <property type="match status" value="1"/>
</dbReference>
<evidence type="ECO:0000259" key="3">
    <source>
        <dbReference type="PROSITE" id="PS50887"/>
    </source>
</evidence>
<feature type="domain" description="GGDEF" evidence="3">
    <location>
        <begin position="373"/>
        <end position="506"/>
    </location>
</feature>
<evidence type="ECO:0000313" key="4">
    <source>
        <dbReference type="EMBL" id="ORB57334.1"/>
    </source>
</evidence>
<dbReference type="CDD" id="cd01948">
    <property type="entry name" value="EAL"/>
    <property type="match status" value="1"/>
</dbReference>
<dbReference type="PROSITE" id="PS50883">
    <property type="entry name" value="EAL"/>
    <property type="match status" value="1"/>
</dbReference>
<evidence type="ECO:0000256" key="1">
    <source>
        <dbReference type="SAM" id="Phobius"/>
    </source>
</evidence>
<dbReference type="Gene3D" id="3.30.70.270">
    <property type="match status" value="1"/>
</dbReference>
<feature type="transmembrane region" description="Helical" evidence="1">
    <location>
        <begin position="25"/>
        <end position="44"/>
    </location>
</feature>
<dbReference type="InterPro" id="IPR043128">
    <property type="entry name" value="Rev_trsase/Diguanyl_cyclase"/>
</dbReference>
<feature type="transmembrane region" description="Helical" evidence="1">
    <location>
        <begin position="50"/>
        <end position="72"/>
    </location>
</feature>
<proteinExistence type="predicted"/>
<dbReference type="InterPro" id="IPR000160">
    <property type="entry name" value="GGDEF_dom"/>
</dbReference>
<dbReference type="PANTHER" id="PTHR44757:SF2">
    <property type="entry name" value="BIOFILM ARCHITECTURE MAINTENANCE PROTEIN MBAA"/>
    <property type="match status" value="1"/>
</dbReference>
<feature type="transmembrane region" description="Helical" evidence="1">
    <location>
        <begin position="280"/>
        <end position="298"/>
    </location>
</feature>
<evidence type="ECO:0008006" key="6">
    <source>
        <dbReference type="Google" id="ProtNLM"/>
    </source>
</evidence>
<feature type="transmembrane region" description="Helical" evidence="1">
    <location>
        <begin position="84"/>
        <end position="105"/>
    </location>
</feature>
<feature type="domain" description="EAL" evidence="2">
    <location>
        <begin position="533"/>
        <end position="786"/>
    </location>
</feature>
<dbReference type="InterPro" id="IPR035919">
    <property type="entry name" value="EAL_sf"/>
</dbReference>
<dbReference type="InterPro" id="IPR029787">
    <property type="entry name" value="Nucleotide_cyclase"/>
</dbReference>
<keyword evidence="1" id="KW-0812">Transmembrane</keyword>
<dbReference type="AlphaFoldDB" id="A0A1X0J5M4"/>
<dbReference type="Proteomes" id="UP000192534">
    <property type="component" value="Unassembled WGS sequence"/>
</dbReference>
<dbReference type="Gene3D" id="3.20.20.450">
    <property type="entry name" value="EAL domain"/>
    <property type="match status" value="1"/>
</dbReference>
<dbReference type="EMBL" id="MVIH01000001">
    <property type="protein sequence ID" value="ORB57334.1"/>
    <property type="molecule type" value="Genomic_DNA"/>
</dbReference>
<keyword evidence="5" id="KW-1185">Reference proteome</keyword>
<feature type="transmembrane region" description="Helical" evidence="1">
    <location>
        <begin position="247"/>
        <end position="268"/>
    </location>
</feature>
<dbReference type="PROSITE" id="PS51257">
    <property type="entry name" value="PROKAR_LIPOPROTEIN"/>
    <property type="match status" value="1"/>
</dbReference>
<dbReference type="Pfam" id="PF00563">
    <property type="entry name" value="EAL"/>
    <property type="match status" value="1"/>
</dbReference>
<organism evidence="4 5">
    <name type="scientific">Mycolicibacterium rhodesiae</name>
    <name type="common">Mycobacterium rhodesiae</name>
    <dbReference type="NCBI Taxonomy" id="36814"/>
    <lineage>
        <taxon>Bacteria</taxon>
        <taxon>Bacillati</taxon>
        <taxon>Actinomycetota</taxon>
        <taxon>Actinomycetes</taxon>
        <taxon>Mycobacteriales</taxon>
        <taxon>Mycobacteriaceae</taxon>
        <taxon>Mycolicibacterium</taxon>
    </lineage>
</organism>
<dbReference type="InterPro" id="IPR001633">
    <property type="entry name" value="EAL_dom"/>
</dbReference>
<feature type="transmembrane region" description="Helical" evidence="1">
    <location>
        <begin position="148"/>
        <end position="166"/>
    </location>
</feature>
<accession>A0A1X0J5M4</accession>
<dbReference type="Pfam" id="PF00990">
    <property type="entry name" value="GGDEF"/>
    <property type="match status" value="1"/>
</dbReference>
<dbReference type="SUPFAM" id="SSF141868">
    <property type="entry name" value="EAL domain-like"/>
    <property type="match status" value="1"/>
</dbReference>
<dbReference type="CDD" id="cd01949">
    <property type="entry name" value="GGDEF"/>
    <property type="match status" value="1"/>
</dbReference>
<sequence length="817" mass="88349">MRDREFCAADTIGGPMTGLRARQTIALVVGVVACAIALVLTGWLCGSRISLASLADNVMTSLAAVAMVASVITARTAHGRVRIAWAAMAIGLGSFTVGAVLWFVYRLTEFEHPYPSVADAAYLALPIATAIAMLLLSSGFSRTSRTRLVLDALVVAGSFSIVGWIAVLEDLWKSAPDDRLRVAVSAGYPVLDAAVLTIGVLVVARAHAGQRRTLALLTAGMAGIAISDGVFVYLTANQQPTDTALLYPGWLIGLVLFIGAALTGRGFAHREVIAAQPVSWTSVWLPFVPVMLASVAVFTQSPIDLKAGPVPVIGLMLLLAFSARQLLVMSENRSLLATVAEQALRDPLTGVGNRIVFRDRLSHAMQMRQRDGLSVGVLVMDLDDFKVVNDTLGHPVGDELLSLVAERIVGSVRAGDTVARLGGDEFAVLIEGRVDNSQLVAHRVVEAFDEPFIVDGQDLLIRPSIGLAVAEQDEPDLLAEDLLKRADIAMYSAKRSRAGGVHPFNAEMLLAETADGDLFASGPMPASRSGASTVRLLGELRQAIDQFELTLVYQPKFDLNTASIVGVEALVRWPHPKRGMLSPDEFLPLVRRYGLMGSITDLVVNQALDDVVRWREESLEVPIAVNMFAPSMADLRLPGKFARALADRNLSPSQLTVEITEDLFLDHMERTKTVLNQLQEFGIRIAIDDFGSGYSALSYMRDLTVDEVKLDRHFIAPIPADQRASAVVRAVLNLANELGLSTVAEGIETVTTAEWLREHGCNIGQGYFFSPPLTADNLRDILKKCERDASCRISGCSLRYGSCHWSESDVPHIELMR</sequence>
<gene>
    <name evidence="4" type="ORF">BST42_02800</name>
</gene>
<dbReference type="PROSITE" id="PS50887">
    <property type="entry name" value="GGDEF"/>
    <property type="match status" value="1"/>
</dbReference>
<dbReference type="InterPro" id="IPR052155">
    <property type="entry name" value="Biofilm_reg_signaling"/>
</dbReference>
<reference evidence="4 5" key="1">
    <citation type="submission" date="2016-12" db="EMBL/GenBank/DDBJ databases">
        <title>The new phylogeny of genus Mycobacterium.</title>
        <authorList>
            <person name="Tortoli E."/>
            <person name="Trovato A."/>
            <person name="Cirillo D.M."/>
        </authorList>
    </citation>
    <scope>NUCLEOTIDE SEQUENCE [LARGE SCALE GENOMIC DNA]</scope>
    <source>
        <strain evidence="4 5">DSM 44223</strain>
    </source>
</reference>
<dbReference type="SMART" id="SM00052">
    <property type="entry name" value="EAL"/>
    <property type="match status" value="1"/>
</dbReference>
<evidence type="ECO:0000259" key="2">
    <source>
        <dbReference type="PROSITE" id="PS50883"/>
    </source>
</evidence>
<feature type="transmembrane region" description="Helical" evidence="1">
    <location>
        <begin position="117"/>
        <end position="136"/>
    </location>
</feature>
<dbReference type="PANTHER" id="PTHR44757">
    <property type="entry name" value="DIGUANYLATE CYCLASE DGCP"/>
    <property type="match status" value="1"/>
</dbReference>
<comment type="caution">
    <text evidence="4">The sequence shown here is derived from an EMBL/GenBank/DDBJ whole genome shotgun (WGS) entry which is preliminary data.</text>
</comment>
<keyword evidence="1" id="KW-0472">Membrane</keyword>
<name>A0A1X0J5M4_MYCRH</name>